<dbReference type="Pfam" id="PF07715">
    <property type="entry name" value="Plug"/>
    <property type="match status" value="1"/>
</dbReference>
<evidence type="ECO:0000256" key="1">
    <source>
        <dbReference type="ARBA" id="ARBA00004571"/>
    </source>
</evidence>
<dbReference type="Proteomes" id="UP001595961">
    <property type="component" value="Unassembled WGS sequence"/>
</dbReference>
<name>A0ABV9C1L6_9GAMM</name>
<accession>A0ABV9C1L6</accession>
<evidence type="ECO:0000256" key="2">
    <source>
        <dbReference type="ARBA" id="ARBA00022448"/>
    </source>
</evidence>
<evidence type="ECO:0000256" key="7">
    <source>
        <dbReference type="ARBA" id="ARBA00023004"/>
    </source>
</evidence>
<evidence type="ECO:0000256" key="14">
    <source>
        <dbReference type="SAM" id="SignalP"/>
    </source>
</evidence>
<evidence type="ECO:0000256" key="13">
    <source>
        <dbReference type="RuleBase" id="RU003357"/>
    </source>
</evidence>
<feature type="domain" description="TonB-dependent receptor-like beta-barrel" evidence="15">
    <location>
        <begin position="258"/>
        <end position="689"/>
    </location>
</feature>
<evidence type="ECO:0000256" key="5">
    <source>
        <dbReference type="ARBA" id="ARBA00022692"/>
    </source>
</evidence>
<dbReference type="InterPro" id="IPR036942">
    <property type="entry name" value="Beta-barrel_TonB_sf"/>
</dbReference>
<keyword evidence="11 12" id="KW-0998">Cell outer membrane</keyword>
<protein>
    <submittedName>
        <fullName evidence="17">TonB-dependent receptor</fullName>
    </submittedName>
</protein>
<keyword evidence="18" id="KW-1185">Reference proteome</keyword>
<evidence type="ECO:0000256" key="3">
    <source>
        <dbReference type="ARBA" id="ARBA00022452"/>
    </source>
</evidence>
<keyword evidence="2 12" id="KW-0813">Transport</keyword>
<proteinExistence type="inferred from homology"/>
<evidence type="ECO:0000313" key="18">
    <source>
        <dbReference type="Proteomes" id="UP001595961"/>
    </source>
</evidence>
<feature type="signal peptide" evidence="14">
    <location>
        <begin position="1"/>
        <end position="30"/>
    </location>
</feature>
<evidence type="ECO:0000313" key="17">
    <source>
        <dbReference type="EMBL" id="MFC4526878.1"/>
    </source>
</evidence>
<keyword evidence="5 12" id="KW-0812">Transmembrane</keyword>
<keyword evidence="10 12" id="KW-0472">Membrane</keyword>
<reference evidence="18" key="1">
    <citation type="journal article" date="2019" name="Int. J. Syst. Evol. Microbiol.">
        <title>The Global Catalogue of Microorganisms (GCM) 10K type strain sequencing project: providing services to taxonomists for standard genome sequencing and annotation.</title>
        <authorList>
            <consortium name="The Broad Institute Genomics Platform"/>
            <consortium name="The Broad Institute Genome Sequencing Center for Infectious Disease"/>
            <person name="Wu L."/>
            <person name="Ma J."/>
        </authorList>
    </citation>
    <scope>NUCLEOTIDE SEQUENCE [LARGE SCALE GENOMIC DNA]</scope>
    <source>
        <strain evidence="18">CCM 4481</strain>
    </source>
</reference>
<dbReference type="Gene3D" id="2.170.130.10">
    <property type="entry name" value="TonB-dependent receptor, plug domain"/>
    <property type="match status" value="1"/>
</dbReference>
<dbReference type="RefSeq" id="WP_266148779.1">
    <property type="nucleotide sequence ID" value="NZ_CP064028.1"/>
</dbReference>
<keyword evidence="4" id="KW-0410">Iron transport</keyword>
<dbReference type="EMBL" id="JBHSGA010000017">
    <property type="protein sequence ID" value="MFC4526878.1"/>
    <property type="molecule type" value="Genomic_DNA"/>
</dbReference>
<keyword evidence="6 14" id="KW-0732">Signal</keyword>
<dbReference type="PROSITE" id="PS52016">
    <property type="entry name" value="TONB_DEPENDENT_REC_3"/>
    <property type="match status" value="1"/>
</dbReference>
<dbReference type="Pfam" id="PF00593">
    <property type="entry name" value="TonB_dep_Rec_b-barrel"/>
    <property type="match status" value="1"/>
</dbReference>
<evidence type="ECO:0000259" key="16">
    <source>
        <dbReference type="Pfam" id="PF07715"/>
    </source>
</evidence>
<dbReference type="PANTHER" id="PTHR32552:SF68">
    <property type="entry name" value="FERRICHROME OUTER MEMBRANE TRANSPORTER_PHAGE RECEPTOR"/>
    <property type="match status" value="1"/>
</dbReference>
<evidence type="ECO:0000259" key="15">
    <source>
        <dbReference type="Pfam" id="PF00593"/>
    </source>
</evidence>
<evidence type="ECO:0000256" key="6">
    <source>
        <dbReference type="ARBA" id="ARBA00022729"/>
    </source>
</evidence>
<evidence type="ECO:0000256" key="9">
    <source>
        <dbReference type="ARBA" id="ARBA00023077"/>
    </source>
</evidence>
<dbReference type="InterPro" id="IPR039426">
    <property type="entry name" value="TonB-dep_rcpt-like"/>
</dbReference>
<feature type="domain" description="TonB-dependent receptor plug" evidence="16">
    <location>
        <begin position="72"/>
        <end position="179"/>
    </location>
</feature>
<evidence type="ECO:0000256" key="12">
    <source>
        <dbReference type="PROSITE-ProRule" id="PRU01360"/>
    </source>
</evidence>
<evidence type="ECO:0000256" key="11">
    <source>
        <dbReference type="ARBA" id="ARBA00023237"/>
    </source>
</evidence>
<dbReference type="InterPro" id="IPR012910">
    <property type="entry name" value="Plug_dom"/>
</dbReference>
<keyword evidence="17" id="KW-0675">Receptor</keyword>
<sequence length="726" mass="79217">MTRQNKALYLRSRTTIALCLAAALASPAWAGDATSADSSAATTAAKNLDAVQVTGTDVISNISPTQGSAIATQPQSIINSLFIQKNVPPTGDYTDAIAIAPSISTVAPNGPGLMEAPVVAMRGFQDGEYNVTFDGIPWGDPNDFTHHSTSYFNNATTGSILIDRGPGTASTLGNATFGGTVGVNSLTPSDHFGIEPYLTFGSWSTEVQGATFNTGRIDQTGGTTAVINVQNSDSDGYLTYSGQRRQNVFAKVVQPIGDNTTLTFAGMYNNITQYVPFGATAAQIAQHGPNFALSNDPTSQNYYGYNKDDISTYLGYLGLHSEFSGWTIDNKVYTLAYNHFGYNGEDPNGETPNGTIYGPDNVPGQRMRNWYRSWGDIFRLTKDLGPGEIHTGFWYDDQDNLRWLHEVDATLNGAPNAVPASAAIDRNMDDTLKTFQPYLEYQWNITDAGYVVGGVKYVDFKREIDASVNQKTLDPLDYSKDWTKVLPSAALHWQFSSNWTAYAQWAKGFLAPNLNTFYTVSPQDSSSLQPQQTINRQLGTNWNDDRLTLSADVYYINFNNKIESRKVGGITEFFNQGGAIYKGFEMEGSYLLGAGFSVYANGSLNRATDSTTNQWLPNAPSKTAALGVIYNQGPLYASLIDKFVGYRYGDTGQTQPFGGYAITNFAASYAFTDMADLKEIRVGLQVSNLFDNKSIYALAGYTAQDNTPLYFTIPERSYMVTLSAKF</sequence>
<evidence type="ECO:0000256" key="4">
    <source>
        <dbReference type="ARBA" id="ARBA00022496"/>
    </source>
</evidence>
<gene>
    <name evidence="17" type="ORF">ACFO5W_09580</name>
</gene>
<dbReference type="InterPro" id="IPR000531">
    <property type="entry name" value="Beta-barrel_TonB"/>
</dbReference>
<keyword evidence="3 12" id="KW-1134">Transmembrane beta strand</keyword>
<dbReference type="PANTHER" id="PTHR32552">
    <property type="entry name" value="FERRICHROME IRON RECEPTOR-RELATED"/>
    <property type="match status" value="1"/>
</dbReference>
<dbReference type="Gene3D" id="2.40.170.20">
    <property type="entry name" value="TonB-dependent receptor, beta-barrel domain"/>
    <property type="match status" value="1"/>
</dbReference>
<dbReference type="InterPro" id="IPR037066">
    <property type="entry name" value="Plug_dom_sf"/>
</dbReference>
<evidence type="ECO:0000256" key="8">
    <source>
        <dbReference type="ARBA" id="ARBA00023065"/>
    </source>
</evidence>
<keyword evidence="7" id="KW-0408">Iron</keyword>
<evidence type="ECO:0000256" key="10">
    <source>
        <dbReference type="ARBA" id="ARBA00023136"/>
    </source>
</evidence>
<comment type="subcellular location">
    <subcellularLocation>
        <location evidence="1 12">Cell outer membrane</location>
        <topology evidence="1 12">Multi-pass membrane protein</topology>
    </subcellularLocation>
</comment>
<keyword evidence="8" id="KW-0406">Ion transport</keyword>
<feature type="chain" id="PRO_5046713371" evidence="14">
    <location>
        <begin position="31"/>
        <end position="726"/>
    </location>
</feature>
<organism evidence="17 18">
    <name type="scientific">Dyella halodurans</name>
    <dbReference type="NCBI Taxonomy" id="1920171"/>
    <lineage>
        <taxon>Bacteria</taxon>
        <taxon>Pseudomonadati</taxon>
        <taxon>Pseudomonadota</taxon>
        <taxon>Gammaproteobacteria</taxon>
        <taxon>Lysobacterales</taxon>
        <taxon>Rhodanobacteraceae</taxon>
        <taxon>Dyella</taxon>
    </lineage>
</organism>
<comment type="caution">
    <text evidence="17">The sequence shown here is derived from an EMBL/GenBank/DDBJ whole genome shotgun (WGS) entry which is preliminary data.</text>
</comment>
<keyword evidence="9 13" id="KW-0798">TonB box</keyword>
<dbReference type="SUPFAM" id="SSF56935">
    <property type="entry name" value="Porins"/>
    <property type="match status" value="1"/>
</dbReference>
<comment type="similarity">
    <text evidence="12 13">Belongs to the TonB-dependent receptor family.</text>
</comment>